<accession>A0A392MJ54</accession>
<protein>
    <submittedName>
        <fullName evidence="2">Uncharacterized protein</fullName>
    </submittedName>
</protein>
<organism evidence="2 3">
    <name type="scientific">Trifolium medium</name>
    <dbReference type="NCBI Taxonomy" id="97028"/>
    <lineage>
        <taxon>Eukaryota</taxon>
        <taxon>Viridiplantae</taxon>
        <taxon>Streptophyta</taxon>
        <taxon>Embryophyta</taxon>
        <taxon>Tracheophyta</taxon>
        <taxon>Spermatophyta</taxon>
        <taxon>Magnoliopsida</taxon>
        <taxon>eudicotyledons</taxon>
        <taxon>Gunneridae</taxon>
        <taxon>Pentapetalae</taxon>
        <taxon>rosids</taxon>
        <taxon>fabids</taxon>
        <taxon>Fabales</taxon>
        <taxon>Fabaceae</taxon>
        <taxon>Papilionoideae</taxon>
        <taxon>50 kb inversion clade</taxon>
        <taxon>NPAAA clade</taxon>
        <taxon>Hologalegina</taxon>
        <taxon>IRL clade</taxon>
        <taxon>Trifolieae</taxon>
        <taxon>Trifolium</taxon>
    </lineage>
</organism>
<proteinExistence type="predicted"/>
<dbReference type="Proteomes" id="UP000265520">
    <property type="component" value="Unassembled WGS sequence"/>
</dbReference>
<keyword evidence="1" id="KW-0175">Coiled coil</keyword>
<evidence type="ECO:0000313" key="2">
    <source>
        <dbReference type="EMBL" id="MCH86274.1"/>
    </source>
</evidence>
<keyword evidence="3" id="KW-1185">Reference proteome</keyword>
<reference evidence="2 3" key="1">
    <citation type="journal article" date="2018" name="Front. Plant Sci.">
        <title>Red Clover (Trifolium pratense) and Zigzag Clover (T. medium) - A Picture of Genomic Similarities and Differences.</title>
        <authorList>
            <person name="Dluhosova J."/>
            <person name="Istvanek J."/>
            <person name="Nedelnik J."/>
            <person name="Repkova J."/>
        </authorList>
    </citation>
    <scope>NUCLEOTIDE SEQUENCE [LARGE SCALE GENOMIC DNA]</scope>
    <source>
        <strain evidence="3">cv. 10/8</strain>
        <tissue evidence="2">Leaf</tissue>
    </source>
</reference>
<gene>
    <name evidence="2" type="ORF">A2U01_0007128</name>
</gene>
<dbReference type="AlphaFoldDB" id="A0A392MJ54"/>
<sequence length="80" mass="9468">MKVHTKNDKGLNLELCDGEVKSESKNEAVVHAIARRGKRERWRKRLGKKKRRLKRLREERAVAKEVREEEASLKNEEFGK</sequence>
<name>A0A392MJ54_9FABA</name>
<dbReference type="EMBL" id="LXQA010010052">
    <property type="protein sequence ID" value="MCH86274.1"/>
    <property type="molecule type" value="Genomic_DNA"/>
</dbReference>
<comment type="caution">
    <text evidence="2">The sequence shown here is derived from an EMBL/GenBank/DDBJ whole genome shotgun (WGS) entry which is preliminary data.</text>
</comment>
<evidence type="ECO:0000256" key="1">
    <source>
        <dbReference type="SAM" id="Coils"/>
    </source>
</evidence>
<feature type="coiled-coil region" evidence="1">
    <location>
        <begin position="39"/>
        <end position="76"/>
    </location>
</feature>
<evidence type="ECO:0000313" key="3">
    <source>
        <dbReference type="Proteomes" id="UP000265520"/>
    </source>
</evidence>